<dbReference type="EMBL" id="JAOL01000071">
    <property type="protein sequence ID" value="EUA92824.1"/>
    <property type="molecule type" value="Genomic_DNA"/>
</dbReference>
<proteinExistence type="predicted"/>
<organism evidence="1 2">
    <name type="scientific">Mycobacterium ulcerans str. Harvey</name>
    <dbReference type="NCBI Taxonomy" id="1299332"/>
    <lineage>
        <taxon>Bacteria</taxon>
        <taxon>Bacillati</taxon>
        <taxon>Actinomycetota</taxon>
        <taxon>Actinomycetes</taxon>
        <taxon>Mycobacteriales</taxon>
        <taxon>Mycobacteriaceae</taxon>
        <taxon>Mycobacterium</taxon>
        <taxon>Mycobacterium ulcerans group</taxon>
    </lineage>
</organism>
<keyword evidence="2" id="KW-1185">Reference proteome</keyword>
<reference evidence="1 2" key="1">
    <citation type="submission" date="2014-01" db="EMBL/GenBank/DDBJ databases">
        <authorList>
            <person name="Dobos K."/>
            <person name="Lenaerts A."/>
            <person name="Ordway D."/>
            <person name="DeGroote M.A."/>
            <person name="Parker T."/>
            <person name="Sizemore C."/>
            <person name="Tallon L.J."/>
            <person name="Sadzewicz L.K."/>
            <person name="Sengamalay N."/>
            <person name="Fraser C.M."/>
            <person name="Hine E."/>
            <person name="Shefchek K.A."/>
            <person name="Das S.P."/>
            <person name="Tettelin H."/>
        </authorList>
    </citation>
    <scope>NUCLEOTIDE SEQUENCE [LARGE SCALE GENOMIC DNA]</scope>
    <source>
        <strain evidence="1 2">Harvey</strain>
    </source>
</reference>
<comment type="caution">
    <text evidence="1">The sequence shown here is derived from an EMBL/GenBank/DDBJ whole genome shotgun (WGS) entry which is preliminary data.</text>
</comment>
<name>A0ABN0R6Q4_MYCUL</name>
<accession>A0ABN0R6Q4</accession>
<sequence>MWTIMSCWATDPPTHPLCYKTNPLRLCRDNGHRSVASCPGPPRSRGGHGASGEIIRLIVATRRSSRSAGISMS</sequence>
<evidence type="ECO:0000313" key="1">
    <source>
        <dbReference type="EMBL" id="EUA92824.1"/>
    </source>
</evidence>
<evidence type="ECO:0000313" key="2">
    <source>
        <dbReference type="Proteomes" id="UP000020681"/>
    </source>
</evidence>
<dbReference type="Proteomes" id="UP000020681">
    <property type="component" value="Unassembled WGS sequence"/>
</dbReference>
<protein>
    <submittedName>
        <fullName evidence="1">Uncharacterized protein</fullName>
    </submittedName>
</protein>
<gene>
    <name evidence="1" type="ORF">I551_0681</name>
</gene>